<evidence type="ECO:0000313" key="2">
    <source>
        <dbReference type="Proteomes" id="UP000825935"/>
    </source>
</evidence>
<comment type="caution">
    <text evidence="1">The sequence shown here is derived from an EMBL/GenBank/DDBJ whole genome shotgun (WGS) entry which is preliminary data.</text>
</comment>
<dbReference type="OrthoDB" id="424012at2759"/>
<keyword evidence="2" id="KW-1185">Reference proteome</keyword>
<accession>A0A8T2U2A8</accession>
<dbReference type="Gene3D" id="3.10.490.10">
    <property type="entry name" value="Gamma-glutamyl cyclotransferase-like"/>
    <property type="match status" value="1"/>
</dbReference>
<organism evidence="1 2">
    <name type="scientific">Ceratopteris richardii</name>
    <name type="common">Triangle waterfern</name>
    <dbReference type="NCBI Taxonomy" id="49495"/>
    <lineage>
        <taxon>Eukaryota</taxon>
        <taxon>Viridiplantae</taxon>
        <taxon>Streptophyta</taxon>
        <taxon>Embryophyta</taxon>
        <taxon>Tracheophyta</taxon>
        <taxon>Polypodiopsida</taxon>
        <taxon>Polypodiidae</taxon>
        <taxon>Polypodiales</taxon>
        <taxon>Pteridineae</taxon>
        <taxon>Pteridaceae</taxon>
        <taxon>Parkerioideae</taxon>
        <taxon>Ceratopteris</taxon>
    </lineage>
</organism>
<evidence type="ECO:0000313" key="1">
    <source>
        <dbReference type="EMBL" id="KAH7428788.1"/>
    </source>
</evidence>
<dbReference type="EMBL" id="CM035414">
    <property type="protein sequence ID" value="KAH7428788.1"/>
    <property type="molecule type" value="Genomic_DNA"/>
</dbReference>
<evidence type="ECO:0008006" key="3">
    <source>
        <dbReference type="Google" id="ProtNLM"/>
    </source>
</evidence>
<name>A0A8T2U2A8_CERRI</name>
<reference evidence="1" key="1">
    <citation type="submission" date="2021-08" db="EMBL/GenBank/DDBJ databases">
        <title>WGS assembly of Ceratopteris richardii.</title>
        <authorList>
            <person name="Marchant D.B."/>
            <person name="Chen G."/>
            <person name="Jenkins J."/>
            <person name="Shu S."/>
            <person name="Leebens-Mack J."/>
            <person name="Grimwood J."/>
            <person name="Schmutz J."/>
            <person name="Soltis P."/>
            <person name="Soltis D."/>
            <person name="Chen Z.-H."/>
        </authorList>
    </citation>
    <scope>NUCLEOTIDE SEQUENCE</scope>
    <source>
        <strain evidence="1">Whitten #5841</strain>
        <tissue evidence="1">Leaf</tissue>
    </source>
</reference>
<protein>
    <recommendedName>
        <fullName evidence="3">Histone deacetylase</fullName>
    </recommendedName>
</protein>
<proteinExistence type="predicted"/>
<dbReference type="Proteomes" id="UP000825935">
    <property type="component" value="Chromosome 9"/>
</dbReference>
<dbReference type="OMA" id="IAAQEMY"/>
<sequence length="222" mass="25019">MTNNSQLEDGVYVWYASYGSNMWKDRLLCYLQGGQVQGMGTRCVGARNKASPVNTCWLQVENEMFFGHSYTQTWGAGGVAFLDPRPKTGVSTHICLYKITLEQFNDLFLQENRIFDYESNIINEHTLWQSSTPQHASCITRTLIEDSWYGTILQLGVKDGIPILTFTCSDEDLQKFRSGLLPLCPPSEAYLQALARGLIEGLGLTKEDALSYLSHKVRTTQL</sequence>
<dbReference type="AlphaFoldDB" id="A0A8T2U2A8"/>
<gene>
    <name evidence="1" type="ORF">KP509_09G017500</name>
</gene>